<evidence type="ECO:0000313" key="2">
    <source>
        <dbReference type="EMBL" id="RHC49146.1"/>
    </source>
</evidence>
<dbReference type="Proteomes" id="UP000284543">
    <property type="component" value="Unassembled WGS sequence"/>
</dbReference>
<dbReference type="PANTHER" id="PTHR10443:SF12">
    <property type="entry name" value="DIPEPTIDASE"/>
    <property type="match status" value="1"/>
</dbReference>
<organism evidence="2 3">
    <name type="scientific">Enterocloster bolteae</name>
    <dbReference type="NCBI Taxonomy" id="208479"/>
    <lineage>
        <taxon>Bacteria</taxon>
        <taxon>Bacillati</taxon>
        <taxon>Bacillota</taxon>
        <taxon>Clostridia</taxon>
        <taxon>Lachnospirales</taxon>
        <taxon>Lachnospiraceae</taxon>
        <taxon>Enterocloster</taxon>
    </lineage>
</organism>
<dbReference type="InterPro" id="IPR032466">
    <property type="entry name" value="Metal_Hydrolase"/>
</dbReference>
<evidence type="ECO:0000313" key="4">
    <source>
        <dbReference type="Proteomes" id="UP000284543"/>
    </source>
</evidence>
<dbReference type="RefSeq" id="WP_002570659.1">
    <property type="nucleotide sequence ID" value="NZ_CAUHGS010000025.1"/>
</dbReference>
<protein>
    <recommendedName>
        <fullName evidence="5">Membrane dipeptidase</fullName>
    </recommendedName>
</protein>
<dbReference type="PROSITE" id="PS51365">
    <property type="entry name" value="RENAL_DIPEPTIDASE_2"/>
    <property type="match status" value="1"/>
</dbReference>
<dbReference type="PANTHER" id="PTHR10443">
    <property type="entry name" value="MICROSOMAL DIPEPTIDASE"/>
    <property type="match status" value="1"/>
</dbReference>
<proteinExistence type="predicted"/>
<dbReference type="AlphaFoldDB" id="A0A414AJK6"/>
<sequence length="331" mass="36716">MKEDLIIDGCAFTETEFTGVTEDVLHSKMDAFFLTIPGEGNGYVASTRSIGKIYNMLDNPKYGLMIAKSVADIYKAKEDGKKALILAFQNPNSIENSLEQLRVFYELGVRVIQMTYNDANFIGTGCCESQDGGLTDFGKRVLKMMNRLGMLADLSHVGKKTTMDIIRLSEKPVAVTHAGVYNITPSVRTKTDEEMLAIKENGGVMGISPWAPLIWKKEKGCRPDVKDYVDHVDYVVNLIGIDHVSFGADNTLDGNKDDKGTADQAVLYPAVVGAYNSCVGTRSDERHAKGFEGCWQLENVMDEMKRRGYSEEDIAKLTGKNLLRVLRANWN</sequence>
<dbReference type="Pfam" id="PF01244">
    <property type="entry name" value="Peptidase_M19"/>
    <property type="match status" value="1"/>
</dbReference>
<dbReference type="GO" id="GO:0006508">
    <property type="term" value="P:proteolysis"/>
    <property type="evidence" value="ECO:0007669"/>
    <property type="project" value="InterPro"/>
</dbReference>
<comment type="caution">
    <text evidence="2">The sequence shown here is derived from an EMBL/GenBank/DDBJ whole genome shotgun (WGS) entry which is preliminary data.</text>
</comment>
<dbReference type="SUPFAM" id="SSF51556">
    <property type="entry name" value="Metallo-dependent hydrolases"/>
    <property type="match status" value="1"/>
</dbReference>
<accession>A0A414AJK6</accession>
<dbReference type="GO" id="GO:0070573">
    <property type="term" value="F:metallodipeptidase activity"/>
    <property type="evidence" value="ECO:0007669"/>
    <property type="project" value="InterPro"/>
</dbReference>
<evidence type="ECO:0008006" key="5">
    <source>
        <dbReference type="Google" id="ProtNLM"/>
    </source>
</evidence>
<dbReference type="EMBL" id="QRZM01000021">
    <property type="protein sequence ID" value="RGV70096.1"/>
    <property type="molecule type" value="Genomic_DNA"/>
</dbReference>
<evidence type="ECO:0000313" key="3">
    <source>
        <dbReference type="Proteomes" id="UP000283975"/>
    </source>
</evidence>
<reference evidence="3 4" key="1">
    <citation type="submission" date="2018-08" db="EMBL/GenBank/DDBJ databases">
        <title>A genome reference for cultivated species of the human gut microbiota.</title>
        <authorList>
            <person name="Zou Y."/>
            <person name="Xue W."/>
            <person name="Luo G."/>
        </authorList>
    </citation>
    <scope>NUCLEOTIDE SEQUENCE [LARGE SCALE GENOMIC DNA]</scope>
    <source>
        <strain evidence="1 4">AF14-18</strain>
        <strain evidence="2 3">AM35-14</strain>
    </source>
</reference>
<dbReference type="Proteomes" id="UP000283975">
    <property type="component" value="Unassembled WGS sequence"/>
</dbReference>
<dbReference type="EMBL" id="QSHZ01000044">
    <property type="protein sequence ID" value="RHC49146.1"/>
    <property type="molecule type" value="Genomic_DNA"/>
</dbReference>
<name>A0A414AJK6_9FIRM</name>
<dbReference type="InterPro" id="IPR008257">
    <property type="entry name" value="Pept_M19"/>
</dbReference>
<evidence type="ECO:0000313" key="1">
    <source>
        <dbReference type="EMBL" id="RGV70096.1"/>
    </source>
</evidence>
<dbReference type="Gene3D" id="3.20.20.140">
    <property type="entry name" value="Metal-dependent hydrolases"/>
    <property type="match status" value="1"/>
</dbReference>
<gene>
    <name evidence="2" type="ORF">DW839_27860</name>
    <name evidence="1" type="ORF">DWW02_27650</name>
</gene>